<dbReference type="OrthoDB" id="3980807at2759"/>
<dbReference type="InterPro" id="IPR035278">
    <property type="entry name" value="DUF5355"/>
</dbReference>
<dbReference type="Gene3D" id="1.25.40.280">
    <property type="entry name" value="alix/aip1 like domains"/>
    <property type="match status" value="1"/>
</dbReference>
<accession>A0A4P9ZFF3</accession>
<name>A0A4P9ZFF3_9ASCO</name>
<dbReference type="EMBL" id="ML004438">
    <property type="protein sequence ID" value="RKP31744.1"/>
    <property type="molecule type" value="Genomic_DNA"/>
</dbReference>
<proteinExistence type="predicted"/>
<sequence>MIVFPNTPPAPLALDCPAFTPHLLALRATIDHTPPSNHAESVRYVTKLHDYLEAVFEYLASSTGSKEPAVWAELALLVALTSIPPWTNVKPATKSAGRGSKGVKGIWTLADEIIVSLVVASFMYTRLGAELTNELIESATVDGLDLKWRGVSAHYKSALGLCLFAAQFRAVVQQPSVCPQVFVVLDQACNVGIQMLLLCKSLWLNRVSFSRRDSFESNNNGMLCRVAIWVLDEIHSCHNVASDLLASTRDSTDWNLCYDNWDSYLMVLEKYASAYAALFLSIDYYQKKMLGHALGLVNFGLLVLQSKSAVAQKTSKAHLVSRIRYRLAEKRNERYILSLQSTTSLKVDNSVFRDLSGVILNDLNYVFDLLVLLRVKLKKENDNINFDTVVDWQDVHNDSKWPLGCKIPVSAVPDYVPRALVDLRGLDLSSLRQYF</sequence>
<gene>
    <name evidence="1" type="ORF">METBISCDRAFT_22189</name>
</gene>
<evidence type="ECO:0000313" key="2">
    <source>
        <dbReference type="Proteomes" id="UP000268321"/>
    </source>
</evidence>
<reference evidence="2" key="1">
    <citation type="journal article" date="2018" name="Nat. Microbiol.">
        <title>Leveraging single-cell genomics to expand the fungal tree of life.</title>
        <authorList>
            <person name="Ahrendt S.R."/>
            <person name="Quandt C.A."/>
            <person name="Ciobanu D."/>
            <person name="Clum A."/>
            <person name="Salamov A."/>
            <person name="Andreopoulos B."/>
            <person name="Cheng J.F."/>
            <person name="Woyke T."/>
            <person name="Pelin A."/>
            <person name="Henrissat B."/>
            <person name="Reynolds N.K."/>
            <person name="Benny G.L."/>
            <person name="Smith M.E."/>
            <person name="James T.Y."/>
            <person name="Grigoriev I.V."/>
        </authorList>
    </citation>
    <scope>NUCLEOTIDE SEQUENCE [LARGE SCALE GENOMIC DNA]</scope>
    <source>
        <strain evidence="2">Baker2002</strain>
    </source>
</reference>
<dbReference type="Pfam" id="PF17306">
    <property type="entry name" value="DUF5355"/>
    <property type="match status" value="1"/>
</dbReference>
<keyword evidence="2" id="KW-1185">Reference proteome</keyword>
<dbReference type="AlphaFoldDB" id="A0A4P9ZFF3"/>
<organism evidence="1 2">
    <name type="scientific">Metschnikowia bicuspidata</name>
    <dbReference type="NCBI Taxonomy" id="27322"/>
    <lineage>
        <taxon>Eukaryota</taxon>
        <taxon>Fungi</taxon>
        <taxon>Dikarya</taxon>
        <taxon>Ascomycota</taxon>
        <taxon>Saccharomycotina</taxon>
        <taxon>Pichiomycetes</taxon>
        <taxon>Metschnikowiaceae</taxon>
        <taxon>Metschnikowia</taxon>
    </lineage>
</organism>
<protein>
    <submittedName>
        <fullName evidence="1">Uncharacterized protein</fullName>
    </submittedName>
</protein>
<dbReference type="Proteomes" id="UP000268321">
    <property type="component" value="Unassembled WGS sequence"/>
</dbReference>
<dbReference type="InterPro" id="IPR038499">
    <property type="entry name" value="BRO1_sf"/>
</dbReference>
<evidence type="ECO:0000313" key="1">
    <source>
        <dbReference type="EMBL" id="RKP31744.1"/>
    </source>
</evidence>